<name>A0A1B9NFV0_9MICO</name>
<dbReference type="Pfam" id="PF04328">
    <property type="entry name" value="Sel_put"/>
    <property type="match status" value="1"/>
</dbReference>
<evidence type="ECO:0000313" key="1">
    <source>
        <dbReference type="EMBL" id="OCG75491.1"/>
    </source>
</evidence>
<proteinExistence type="predicted"/>
<reference evidence="1 2" key="1">
    <citation type="submission" date="2016-05" db="EMBL/GenBank/DDBJ databases">
        <authorList>
            <person name="Lavstsen T."/>
            <person name="Jespersen J.S."/>
        </authorList>
    </citation>
    <scope>NUCLEOTIDE SEQUENCE [LARGE SCALE GENOMIC DNA]</scope>
    <source>
        <strain evidence="1 2">YLB-01</strain>
    </source>
</reference>
<dbReference type="OrthoDB" id="3541280at2"/>
<gene>
    <name evidence="1" type="ORF">A7J15_00010</name>
</gene>
<dbReference type="AlphaFoldDB" id="A0A1B9NFV0"/>
<protein>
    <recommendedName>
        <fullName evidence="3">YbdD/YjiX family protein</fullName>
    </recommendedName>
</protein>
<sequence length="64" mass="7338">MSDVVRRAWGAVRWYVRGVTGESRYDAYVAHARAAHPDRGPLRAREYWRGVYRAQDADPGARCC</sequence>
<dbReference type="RefSeq" id="WP_067022518.1">
    <property type="nucleotide sequence ID" value="NZ_JRNY01000001.1"/>
</dbReference>
<evidence type="ECO:0000313" key="2">
    <source>
        <dbReference type="Proteomes" id="UP000093355"/>
    </source>
</evidence>
<comment type="caution">
    <text evidence="1">The sequence shown here is derived from an EMBL/GenBank/DDBJ whole genome shotgun (WGS) entry which is preliminary data.</text>
</comment>
<dbReference type="InterPro" id="IPR007423">
    <property type="entry name" value="Sel_put"/>
</dbReference>
<organism evidence="1 2">
    <name type="scientific">Microbacterium sediminis</name>
    <dbReference type="NCBI Taxonomy" id="904291"/>
    <lineage>
        <taxon>Bacteria</taxon>
        <taxon>Bacillati</taxon>
        <taxon>Actinomycetota</taxon>
        <taxon>Actinomycetes</taxon>
        <taxon>Micrococcales</taxon>
        <taxon>Microbacteriaceae</taxon>
        <taxon>Microbacterium</taxon>
    </lineage>
</organism>
<keyword evidence="2" id="KW-1185">Reference proteome</keyword>
<evidence type="ECO:0008006" key="3">
    <source>
        <dbReference type="Google" id="ProtNLM"/>
    </source>
</evidence>
<dbReference type="STRING" id="904291.A7J15_00010"/>
<accession>A0A1B9NFV0</accession>
<dbReference type="Proteomes" id="UP000093355">
    <property type="component" value="Unassembled WGS sequence"/>
</dbReference>
<dbReference type="EMBL" id="LXMD01000012">
    <property type="protein sequence ID" value="OCG75491.1"/>
    <property type="molecule type" value="Genomic_DNA"/>
</dbReference>